<name>A0A5M4AXC1_9BACT</name>
<evidence type="ECO:0000256" key="1">
    <source>
        <dbReference type="SAM" id="Phobius"/>
    </source>
</evidence>
<comment type="caution">
    <text evidence="2">The sequence shown here is derived from an EMBL/GenBank/DDBJ whole genome shotgun (WGS) entry which is preliminary data.</text>
</comment>
<dbReference type="AlphaFoldDB" id="A0A5M4AXC1"/>
<evidence type="ECO:0000313" key="2">
    <source>
        <dbReference type="EMBL" id="GET32560.1"/>
    </source>
</evidence>
<accession>A0A5M4AXC1</accession>
<gene>
    <name evidence="2" type="ORF">PbJCM13498_14230</name>
</gene>
<dbReference type="RefSeq" id="WP_025865090.1">
    <property type="nucleotide sequence ID" value="NZ_BLAX01000001.1"/>
</dbReference>
<dbReference type="Pfam" id="PF14329">
    <property type="entry name" value="DUF4386"/>
    <property type="match status" value="1"/>
</dbReference>
<feature type="transmembrane region" description="Helical" evidence="1">
    <location>
        <begin position="139"/>
        <end position="159"/>
    </location>
</feature>
<proteinExistence type="predicted"/>
<keyword evidence="3" id="KW-1185">Reference proteome</keyword>
<feature type="transmembrane region" description="Helical" evidence="1">
    <location>
        <begin position="7"/>
        <end position="29"/>
    </location>
</feature>
<keyword evidence="1" id="KW-0812">Transmembrane</keyword>
<feature type="transmembrane region" description="Helical" evidence="1">
    <location>
        <begin position="57"/>
        <end position="78"/>
    </location>
</feature>
<evidence type="ECO:0000313" key="3">
    <source>
        <dbReference type="Proteomes" id="UP000391834"/>
    </source>
</evidence>
<keyword evidence="1" id="KW-1133">Transmembrane helix</keyword>
<feature type="transmembrane region" description="Helical" evidence="1">
    <location>
        <begin position="201"/>
        <end position="220"/>
    </location>
</feature>
<dbReference type="EMBL" id="BLAX01000001">
    <property type="protein sequence ID" value="GET32560.1"/>
    <property type="molecule type" value="Genomic_DNA"/>
</dbReference>
<protein>
    <submittedName>
        <fullName evidence="2">DUF4386 domain-containing protein</fullName>
    </submittedName>
</protein>
<reference evidence="2 3" key="1">
    <citation type="submission" date="2019-10" db="EMBL/GenBank/DDBJ databases">
        <title>Prolixibacter strains distinguished by the presence of nitrate reductase genes were adept at nitrate-dependent anaerobic corrosion of metallic iron and carbon steel.</title>
        <authorList>
            <person name="Iino T."/>
            <person name="Shono N."/>
            <person name="Ito K."/>
            <person name="Nakamura R."/>
            <person name="Sueoka K."/>
            <person name="Harayama S."/>
            <person name="Ohkuma M."/>
        </authorList>
    </citation>
    <scope>NUCLEOTIDE SEQUENCE [LARGE SCALE GENOMIC DNA]</scope>
    <source>
        <strain evidence="2 3">JCM 13498</strain>
    </source>
</reference>
<dbReference type="OrthoDB" id="7060422at2"/>
<keyword evidence="1" id="KW-0472">Membrane</keyword>
<dbReference type="Proteomes" id="UP000391834">
    <property type="component" value="Unassembled WGS sequence"/>
</dbReference>
<dbReference type="InterPro" id="IPR025495">
    <property type="entry name" value="DUF4386"/>
</dbReference>
<organism evidence="2 3">
    <name type="scientific">Prolixibacter bellariivorans</name>
    <dbReference type="NCBI Taxonomy" id="314319"/>
    <lineage>
        <taxon>Bacteria</taxon>
        <taxon>Pseudomonadati</taxon>
        <taxon>Bacteroidota</taxon>
        <taxon>Bacteroidia</taxon>
        <taxon>Marinilabiliales</taxon>
        <taxon>Prolixibacteraceae</taxon>
        <taxon>Prolixibacter</taxon>
    </lineage>
</organism>
<feature type="transmembrane region" description="Helical" evidence="1">
    <location>
        <begin position="166"/>
        <end position="189"/>
    </location>
</feature>
<sequence>MVTKRNFARIAGIAILMMAAVAAFTYGYIHNSLVVPNHPETTISNLKASTWLFRTEIVGWHFILLCDVVVAWALYKFFKDENQQLSQITAVLRLVYAAVLGGAVFKLISVLGIINGKAGIVPELADQQMLSFLKSFESTWSFGLIIFGFHLLLLGFLALQSKAIHFSWGVLLVIAALSYITIHTLKIGFPEFDSQIKTAEMILSLPMALGEVGFAVWLIIRGGKSGKAFLKSKNKLTLQR</sequence>
<feature type="transmembrane region" description="Helical" evidence="1">
    <location>
        <begin position="90"/>
        <end position="114"/>
    </location>
</feature>